<sequence>MQPRPRESGSESESRIRDKGIHNPLMLTTRFHDAIAELPAAAWDALRGEDNPFVSHAFLATLERSGCIRADWGWQPHHVGIYERDRLIAAAPLYFKGNSHGEFVFDFGWARAWQQAGGEYYPKLLNGVPYSPVTGPRLLAGRDGQTALLQRALAEAMRGEAEELGLSSVHANFLEAAEAEAFDEDWLARSDVQFHWHNHGYRHFPAFLATLNHKKRKNILREREQVAASGLAIEWRGGNSLSLLEWRRVHALYEATFDAKGNHAALTAAFFSHLGDLGQTAQLALARDGDTIVAMALFIQGGGVLYGRYWGASVDVPGLHFELCYYRGIDYAIAQGLKRFEPGAQGEHKLARGFLPVRTHSRHFLVNPGFRAAVADALTHEAEAVDGYAAELLAHSPYARSREAAREGNEPGPPRDLSP</sequence>
<comment type="caution">
    <text evidence="2">The sequence shown here is derived from an EMBL/GenBank/DDBJ whole genome shotgun (WGS) entry which is preliminary data.</text>
</comment>
<dbReference type="Gene3D" id="3.40.630.30">
    <property type="match status" value="1"/>
</dbReference>
<dbReference type="Pfam" id="PF04339">
    <property type="entry name" value="FemAB_like"/>
    <property type="match status" value="1"/>
</dbReference>
<gene>
    <name evidence="2" type="ORF">GCM10009126_06600</name>
</gene>
<dbReference type="PANTHER" id="PTHR47017">
    <property type="entry name" value="ACYL-COA"/>
    <property type="match status" value="1"/>
</dbReference>
<keyword evidence="3" id="KW-1185">Reference proteome</keyword>
<accession>A0ABP3DYE2</accession>
<dbReference type="InterPro" id="IPR016181">
    <property type="entry name" value="Acyl_CoA_acyltransferase"/>
</dbReference>
<dbReference type="InterPro" id="IPR007434">
    <property type="entry name" value="FemAB-like"/>
</dbReference>
<dbReference type="EMBL" id="BAAAFO010000001">
    <property type="protein sequence ID" value="GAA0243564.1"/>
    <property type="molecule type" value="Genomic_DNA"/>
</dbReference>
<organism evidence="2 3">
    <name type="scientific">Rhodanobacter caeni</name>
    <dbReference type="NCBI Taxonomy" id="657654"/>
    <lineage>
        <taxon>Bacteria</taxon>
        <taxon>Pseudomonadati</taxon>
        <taxon>Pseudomonadota</taxon>
        <taxon>Gammaproteobacteria</taxon>
        <taxon>Lysobacterales</taxon>
        <taxon>Rhodanobacteraceae</taxon>
        <taxon>Rhodanobacter</taxon>
    </lineage>
</organism>
<evidence type="ECO:0000313" key="2">
    <source>
        <dbReference type="EMBL" id="GAA0243564.1"/>
    </source>
</evidence>
<reference evidence="3" key="1">
    <citation type="journal article" date="2019" name="Int. J. Syst. Evol. Microbiol.">
        <title>The Global Catalogue of Microorganisms (GCM) 10K type strain sequencing project: providing services to taxonomists for standard genome sequencing and annotation.</title>
        <authorList>
            <consortium name="The Broad Institute Genomics Platform"/>
            <consortium name="The Broad Institute Genome Sequencing Center for Infectious Disease"/>
            <person name="Wu L."/>
            <person name="Ma J."/>
        </authorList>
    </citation>
    <scope>NUCLEOTIDE SEQUENCE [LARGE SCALE GENOMIC DNA]</scope>
    <source>
        <strain evidence="3">JCM 16242</strain>
    </source>
</reference>
<feature type="region of interest" description="Disordered" evidence="1">
    <location>
        <begin position="400"/>
        <end position="419"/>
    </location>
</feature>
<feature type="compositionally biased region" description="Basic and acidic residues" evidence="1">
    <location>
        <begin position="400"/>
        <end position="409"/>
    </location>
</feature>
<protein>
    <submittedName>
        <fullName evidence="2">GNAT family N-acetyltransferase</fullName>
    </submittedName>
</protein>
<name>A0ABP3DYE2_9GAMM</name>
<dbReference type="PANTHER" id="PTHR47017:SF1">
    <property type="entry name" value="ACYL-COA"/>
    <property type="match status" value="1"/>
</dbReference>
<proteinExistence type="predicted"/>
<dbReference type="SUPFAM" id="SSF55729">
    <property type="entry name" value="Acyl-CoA N-acyltransferases (Nat)"/>
    <property type="match status" value="1"/>
</dbReference>
<evidence type="ECO:0000313" key="3">
    <source>
        <dbReference type="Proteomes" id="UP001500657"/>
    </source>
</evidence>
<evidence type="ECO:0000256" key="1">
    <source>
        <dbReference type="SAM" id="MobiDB-lite"/>
    </source>
</evidence>
<dbReference type="Proteomes" id="UP001500657">
    <property type="component" value="Unassembled WGS sequence"/>
</dbReference>